<dbReference type="InterPro" id="IPR018114">
    <property type="entry name" value="TRYPSIN_HIS"/>
</dbReference>
<dbReference type="PROSITE" id="PS50240">
    <property type="entry name" value="TRYPSIN_DOM"/>
    <property type="match status" value="1"/>
</dbReference>
<dbReference type="InterPro" id="IPR009003">
    <property type="entry name" value="Peptidase_S1_PA"/>
</dbReference>
<evidence type="ECO:0000256" key="6">
    <source>
        <dbReference type="ARBA" id="ARBA00022801"/>
    </source>
</evidence>
<dbReference type="PANTHER" id="PTHR24264">
    <property type="entry name" value="TRYPSIN-RELATED"/>
    <property type="match status" value="1"/>
</dbReference>
<dbReference type="InterPro" id="IPR001254">
    <property type="entry name" value="Trypsin_dom"/>
</dbReference>
<accession>A0A1E1WVT8</accession>
<dbReference type="InterPro" id="IPR050127">
    <property type="entry name" value="Serine_Proteases_S1"/>
</dbReference>
<keyword evidence="1" id="KW-0245">EGF-like domain</keyword>
<evidence type="ECO:0000256" key="10">
    <source>
        <dbReference type="ARBA" id="ARBA00023157"/>
    </source>
</evidence>
<keyword evidence="3 13" id="KW-0645">Protease</keyword>
<dbReference type="SUPFAM" id="SSF50494">
    <property type="entry name" value="Trypsin-like serine proteases"/>
    <property type="match status" value="1"/>
</dbReference>
<keyword evidence="2" id="KW-0768">Sushi</keyword>
<organism evidence="15">
    <name type="scientific">Tityus obscurus</name>
    <name type="common">Amazonian scorpion</name>
    <name type="synonym">Tityus cambridgei</name>
    <dbReference type="NCBI Taxonomy" id="1221240"/>
    <lineage>
        <taxon>Eukaryota</taxon>
        <taxon>Metazoa</taxon>
        <taxon>Ecdysozoa</taxon>
        <taxon>Arthropoda</taxon>
        <taxon>Chelicerata</taxon>
        <taxon>Arachnida</taxon>
        <taxon>Scorpiones</taxon>
        <taxon>Buthida</taxon>
        <taxon>Buthoidea</taxon>
        <taxon>Buthidae</taxon>
        <taxon>Tityus</taxon>
    </lineage>
</organism>
<dbReference type="Gene3D" id="2.40.10.10">
    <property type="entry name" value="Trypsin-like serine proteases"/>
    <property type="match status" value="1"/>
</dbReference>
<dbReference type="GO" id="GO:0006508">
    <property type="term" value="P:proteolysis"/>
    <property type="evidence" value="ECO:0007669"/>
    <property type="project" value="UniProtKB-KW"/>
</dbReference>
<dbReference type="InterPro" id="IPR043504">
    <property type="entry name" value="Peptidase_S1_PA_chymotrypsin"/>
</dbReference>
<dbReference type="PRINTS" id="PR00722">
    <property type="entry name" value="CHYMOTRYPSIN"/>
</dbReference>
<dbReference type="GO" id="GO:0042381">
    <property type="term" value="P:hemolymph coagulation"/>
    <property type="evidence" value="ECO:0007669"/>
    <property type="project" value="UniProtKB-KW"/>
</dbReference>
<feature type="domain" description="Peptidase S1" evidence="14">
    <location>
        <begin position="77"/>
        <end position="320"/>
    </location>
</feature>
<evidence type="ECO:0000256" key="7">
    <source>
        <dbReference type="ARBA" id="ARBA00022820"/>
    </source>
</evidence>
<dbReference type="AlphaFoldDB" id="A0A1E1WVT8"/>
<dbReference type="PROSITE" id="PS00135">
    <property type="entry name" value="TRYPSIN_SER"/>
    <property type="match status" value="1"/>
</dbReference>
<dbReference type="GO" id="GO:0030246">
    <property type="term" value="F:carbohydrate binding"/>
    <property type="evidence" value="ECO:0007669"/>
    <property type="project" value="UniProtKB-KW"/>
</dbReference>
<dbReference type="InterPro" id="IPR033116">
    <property type="entry name" value="TRYPSIN_SER"/>
</dbReference>
<name>A0A1E1WVT8_TITOB</name>
<evidence type="ECO:0000256" key="13">
    <source>
        <dbReference type="RuleBase" id="RU363034"/>
    </source>
</evidence>
<evidence type="ECO:0000256" key="3">
    <source>
        <dbReference type="ARBA" id="ARBA00022670"/>
    </source>
</evidence>
<evidence type="ECO:0000256" key="9">
    <source>
        <dbReference type="ARBA" id="ARBA00022889"/>
    </source>
</evidence>
<dbReference type="Pfam" id="PF00089">
    <property type="entry name" value="Trypsin"/>
    <property type="match status" value="1"/>
</dbReference>
<keyword evidence="10" id="KW-1015">Disulfide bond</keyword>
<keyword evidence="6 13" id="KW-0378">Hydrolase</keyword>
<keyword evidence="8 13" id="KW-0720">Serine protease</keyword>
<dbReference type="GO" id="GO:0004252">
    <property type="term" value="F:serine-type endopeptidase activity"/>
    <property type="evidence" value="ECO:0007669"/>
    <property type="project" value="InterPro"/>
</dbReference>
<dbReference type="PROSITE" id="PS00134">
    <property type="entry name" value="TRYPSIN_HIS"/>
    <property type="match status" value="1"/>
</dbReference>
<evidence type="ECO:0000256" key="2">
    <source>
        <dbReference type="ARBA" id="ARBA00022659"/>
    </source>
</evidence>
<dbReference type="PANTHER" id="PTHR24264:SF83">
    <property type="entry name" value="COMPLEMENT FACTOR I"/>
    <property type="match status" value="1"/>
</dbReference>
<evidence type="ECO:0000256" key="11">
    <source>
        <dbReference type="ARBA" id="ARBA00052079"/>
    </source>
</evidence>
<dbReference type="SMART" id="SM00020">
    <property type="entry name" value="Tryp_SPc"/>
    <property type="match status" value="1"/>
</dbReference>
<comment type="catalytic activity">
    <reaction evidence="11">
        <text>Selective cleavage of 103-Arg-|-Ser-104 and 124-Ile-|-Ile-125 bonds in Limulus clotting factor B to form activated factor B. Cleavage of -Pro-Arg-|-Xaa- bonds in synthetic substrates.</text>
        <dbReference type="EC" id="3.4.21.84"/>
    </reaction>
</comment>
<dbReference type="EC" id="3.4.21.84" evidence="12"/>
<evidence type="ECO:0000256" key="5">
    <source>
        <dbReference type="ARBA" id="ARBA00022734"/>
    </source>
</evidence>
<dbReference type="GO" id="GO:0007155">
    <property type="term" value="P:cell adhesion"/>
    <property type="evidence" value="ECO:0007669"/>
    <property type="project" value="UniProtKB-KW"/>
</dbReference>
<dbReference type="EMBL" id="GEMQ01000049">
    <property type="protein sequence ID" value="JAT91140.1"/>
    <property type="molecule type" value="Transcribed_RNA"/>
</dbReference>
<evidence type="ECO:0000256" key="12">
    <source>
        <dbReference type="ARBA" id="ARBA00066707"/>
    </source>
</evidence>
<keyword evidence="7" id="KW-0353">Hemolymph clotting</keyword>
<sequence length="336" mass="38138">MCFQHCDKSSRIYRLILNQIYDDHYSKMNYRTRMIFFLFIFILEFCSSSSESKSSYENDNRPICITDMDFNNIKTRIVGGQDADINSFRFAAGLLATPGMTGQIRTDSAICGCTLITERHLLTAGHCLYNKQYLMSYMKVNIGDYDTRTDNEVKNYIRGIKSIYIHPKYIDEKFNNDICILELDNPVPLNRSSDLRAAILPPQDSSLSPGTVCTVWGWGRLSYKGERSHILQSVKVPITSREECQKHLSHTINQNMICAGGEEGKDACLGDSGGSLLVQVENRYVICGVVSFGKNCALPEVSGVYANVARYTDWIIEMTKNADCKPRIYPEEKYPH</sequence>
<dbReference type="CDD" id="cd00190">
    <property type="entry name" value="Tryp_SPc"/>
    <property type="match status" value="1"/>
</dbReference>
<keyword evidence="9" id="KW-0130">Cell adhesion</keyword>
<keyword evidence="5" id="KW-0430">Lectin</keyword>
<evidence type="ECO:0000259" key="14">
    <source>
        <dbReference type="PROSITE" id="PS50240"/>
    </source>
</evidence>
<reference evidence="15" key="1">
    <citation type="submission" date="2015-08" db="EMBL/GenBank/DDBJ databases">
        <title>Proteomic endorsed transcriptomic profile of the venom gland from Tityus obscurus.</title>
        <authorList>
            <person name="Oliveira U.C."/>
            <person name="Nishiyama M.Y.Jr."/>
            <person name="Santos M.B."/>
            <person name="Silva A.P."/>
            <person name="Chalkidis H.M."/>
            <person name="Imberg A.S."/>
            <person name="Candido D.M."/>
            <person name="Yamanouye N."/>
            <person name="Dorce V.A."/>
            <person name="Junqueira-de-Azevedo I.L."/>
        </authorList>
    </citation>
    <scope>NUCLEOTIDE SEQUENCE</scope>
    <source>
        <tissue evidence="15">Telson</tissue>
    </source>
</reference>
<dbReference type="GO" id="GO:0005615">
    <property type="term" value="C:extracellular space"/>
    <property type="evidence" value="ECO:0007669"/>
    <property type="project" value="TreeGrafter"/>
</dbReference>
<evidence type="ECO:0000256" key="8">
    <source>
        <dbReference type="ARBA" id="ARBA00022825"/>
    </source>
</evidence>
<proteinExistence type="predicted"/>
<dbReference type="InterPro" id="IPR001314">
    <property type="entry name" value="Peptidase_S1A"/>
</dbReference>
<keyword evidence="4" id="KW-0732">Signal</keyword>
<evidence type="ECO:0000256" key="4">
    <source>
        <dbReference type="ARBA" id="ARBA00022729"/>
    </source>
</evidence>
<evidence type="ECO:0000256" key="1">
    <source>
        <dbReference type="ARBA" id="ARBA00022536"/>
    </source>
</evidence>
<protein>
    <recommendedName>
        <fullName evidence="12">limulus clotting factor C</fullName>
        <ecNumber evidence="12">3.4.21.84</ecNumber>
    </recommendedName>
</protein>
<dbReference type="FunFam" id="2.40.10.10:FF:000120">
    <property type="entry name" value="Putative serine protease"/>
    <property type="match status" value="1"/>
</dbReference>
<evidence type="ECO:0000313" key="15">
    <source>
        <dbReference type="EMBL" id="JAT91140.1"/>
    </source>
</evidence>